<comment type="caution">
    <text evidence="1">The sequence shown here is derived from an EMBL/GenBank/DDBJ whole genome shotgun (WGS) entry which is preliminary data.</text>
</comment>
<sequence length="91" mass="10619">MMEKTTKFSRFNIKDQSLGRWNSQFHGGIIAPRPILVISFLDYELKLTFFVSAMEILKQRSCFLQLVLVSHNLGSFLCKKFWALKMGRSKD</sequence>
<accession>A0AAU9MQ09</accession>
<reference evidence="1 2" key="1">
    <citation type="submission" date="2022-01" db="EMBL/GenBank/DDBJ databases">
        <authorList>
            <person name="Xiong W."/>
            <person name="Schranz E."/>
        </authorList>
    </citation>
    <scope>NUCLEOTIDE SEQUENCE [LARGE SCALE GENOMIC DNA]</scope>
</reference>
<name>A0AAU9MQ09_9ASTR</name>
<dbReference type="AlphaFoldDB" id="A0AAU9MQ09"/>
<proteinExistence type="predicted"/>
<organism evidence="1 2">
    <name type="scientific">Lactuca virosa</name>
    <dbReference type="NCBI Taxonomy" id="75947"/>
    <lineage>
        <taxon>Eukaryota</taxon>
        <taxon>Viridiplantae</taxon>
        <taxon>Streptophyta</taxon>
        <taxon>Embryophyta</taxon>
        <taxon>Tracheophyta</taxon>
        <taxon>Spermatophyta</taxon>
        <taxon>Magnoliopsida</taxon>
        <taxon>eudicotyledons</taxon>
        <taxon>Gunneridae</taxon>
        <taxon>Pentapetalae</taxon>
        <taxon>asterids</taxon>
        <taxon>campanulids</taxon>
        <taxon>Asterales</taxon>
        <taxon>Asteraceae</taxon>
        <taxon>Cichorioideae</taxon>
        <taxon>Cichorieae</taxon>
        <taxon>Lactucinae</taxon>
        <taxon>Lactuca</taxon>
    </lineage>
</organism>
<protein>
    <submittedName>
        <fullName evidence="1">Uncharacterized protein</fullName>
    </submittedName>
</protein>
<dbReference type="EMBL" id="CAKMRJ010002223">
    <property type="protein sequence ID" value="CAH1428652.1"/>
    <property type="molecule type" value="Genomic_DNA"/>
</dbReference>
<evidence type="ECO:0000313" key="1">
    <source>
        <dbReference type="EMBL" id="CAH1428652.1"/>
    </source>
</evidence>
<dbReference type="Proteomes" id="UP001157418">
    <property type="component" value="Unassembled WGS sequence"/>
</dbReference>
<gene>
    <name evidence="1" type="ORF">LVIROSA_LOCUS15571</name>
</gene>
<keyword evidence="2" id="KW-1185">Reference proteome</keyword>
<evidence type="ECO:0000313" key="2">
    <source>
        <dbReference type="Proteomes" id="UP001157418"/>
    </source>
</evidence>